<name>A0ABX8V502_9FLAO</name>
<dbReference type="RefSeq" id="WP_220640268.1">
    <property type="nucleotide sequence ID" value="NZ_CP080429.1"/>
</dbReference>
<evidence type="ECO:0000313" key="2">
    <source>
        <dbReference type="EMBL" id="QYJ67923.1"/>
    </source>
</evidence>
<dbReference type="EMBL" id="CP080429">
    <property type="protein sequence ID" value="QYJ67923.1"/>
    <property type="molecule type" value="Genomic_DNA"/>
</dbReference>
<evidence type="ECO:0008006" key="4">
    <source>
        <dbReference type="Google" id="ProtNLM"/>
    </source>
</evidence>
<dbReference type="Proteomes" id="UP000825381">
    <property type="component" value="Chromosome"/>
</dbReference>
<feature type="chain" id="PRO_5046680857" description="DUF5723 domain-containing protein" evidence="1">
    <location>
        <begin position="19"/>
        <end position="447"/>
    </location>
</feature>
<proteinExistence type="predicted"/>
<accession>A0ABX8V502</accession>
<sequence>MRKIVLLAFSILSTATFAQEHFSGISTSRRVGLLNAKLNPAELVNMESKYEVNVFNFSANVANNKMTFGDLVGGNDNFEEMLFAGSEPLNFRGDIEILGPAFGYKVDKWAFGITSSAKIRVSFVDVNTTLGNAVTNGGIDNISEVYEVLSGENQRASGTSWGEIGLSIAREVYDSEEHRISAGATFKLLFPGTYANMGVSKFEGTIENNAGNVTLTGASASVNFAYSGSLAGDFSDSNNFTEFFAGGLNGFSTDIGINYQWKAIDSTKYRINAGLAIRNLGSMTFKDDNNESTNYELSIQGNQSLNLNQFEGAKSIQDVENILLTSGFLTMEQAGSDFKVKLPAVLSTYADVNIYDNWYATAYLQQRMNEDNDNDQIAVQNILSITPRFSTKYFEAFAPIANNEVSGFTAGIGFRLGGFFIGSGSILSAAIGDTNQADAYFGFRTSF</sequence>
<protein>
    <recommendedName>
        <fullName evidence="4">DUF5723 domain-containing protein</fullName>
    </recommendedName>
</protein>
<keyword evidence="3" id="KW-1185">Reference proteome</keyword>
<evidence type="ECO:0000256" key="1">
    <source>
        <dbReference type="SAM" id="SignalP"/>
    </source>
</evidence>
<evidence type="ECO:0000313" key="3">
    <source>
        <dbReference type="Proteomes" id="UP000825381"/>
    </source>
</evidence>
<reference evidence="2 3" key="1">
    <citation type="submission" date="2021-07" db="EMBL/GenBank/DDBJ databases">
        <title>Flavobacterium WSW3-B6 sp.nov, isolated from seaweed.</title>
        <authorList>
            <person name="Muhammad N."/>
            <person name="Ho H."/>
            <person name="Lee Y.-J."/>
            <person name="Nguyen T."/>
            <person name="Ho J."/>
            <person name="Kim S.-G."/>
        </authorList>
    </citation>
    <scope>NUCLEOTIDE SEQUENCE [LARGE SCALE GENOMIC DNA]</scope>
    <source>
        <strain evidence="2 3">WSW3-B6</strain>
    </source>
</reference>
<feature type="signal peptide" evidence="1">
    <location>
        <begin position="1"/>
        <end position="18"/>
    </location>
</feature>
<gene>
    <name evidence="2" type="ORF">K1I41_10305</name>
</gene>
<keyword evidence="1" id="KW-0732">Signal</keyword>
<organism evidence="2 3">
    <name type="scientific">Flavobacterium litorale</name>
    <dbReference type="NCBI Taxonomy" id="2856519"/>
    <lineage>
        <taxon>Bacteria</taxon>
        <taxon>Pseudomonadati</taxon>
        <taxon>Bacteroidota</taxon>
        <taxon>Flavobacteriia</taxon>
        <taxon>Flavobacteriales</taxon>
        <taxon>Flavobacteriaceae</taxon>
        <taxon>Flavobacterium</taxon>
    </lineage>
</organism>